<proteinExistence type="predicted"/>
<dbReference type="AlphaFoldDB" id="A0A3T0T3Q1"/>
<gene>
    <name evidence="2" type="ORF">C1I64_14850</name>
</gene>
<dbReference type="PRINTS" id="PR00368">
    <property type="entry name" value="FADPNR"/>
</dbReference>
<dbReference type="InterPro" id="IPR036188">
    <property type="entry name" value="FAD/NAD-bd_sf"/>
</dbReference>
<evidence type="ECO:0000313" key="2">
    <source>
        <dbReference type="EMBL" id="AZZ53185.1"/>
    </source>
</evidence>
<dbReference type="EMBL" id="CP028137">
    <property type="protein sequence ID" value="AZZ53185.1"/>
    <property type="molecule type" value="Genomic_DNA"/>
</dbReference>
<dbReference type="SUPFAM" id="SSF51905">
    <property type="entry name" value="FAD/NAD(P)-binding domain"/>
    <property type="match status" value="1"/>
</dbReference>
<organism evidence="2 3">
    <name type="scientific">Rathayibacter festucae DSM 15932</name>
    <dbReference type="NCBI Taxonomy" id="1328866"/>
    <lineage>
        <taxon>Bacteria</taxon>
        <taxon>Bacillati</taxon>
        <taxon>Actinomycetota</taxon>
        <taxon>Actinomycetes</taxon>
        <taxon>Micrococcales</taxon>
        <taxon>Microbacteriaceae</taxon>
        <taxon>Rathayibacter</taxon>
    </lineage>
</organism>
<dbReference type="PRINTS" id="PR00469">
    <property type="entry name" value="PNDRDTASEII"/>
</dbReference>
<dbReference type="Proteomes" id="UP000285317">
    <property type="component" value="Chromosome"/>
</dbReference>
<dbReference type="Gene3D" id="3.50.50.60">
    <property type="entry name" value="FAD/NAD(P)-binding domain"/>
    <property type="match status" value="1"/>
</dbReference>
<dbReference type="PANTHER" id="PTHR43539:SF78">
    <property type="entry name" value="FLAVIN-CONTAINING MONOOXYGENASE"/>
    <property type="match status" value="1"/>
</dbReference>
<reference evidence="2 3" key="1">
    <citation type="submission" date="2018-03" db="EMBL/GenBank/DDBJ databases">
        <title>Bacteriophage NCPPB3778 and a type I-E CRISPR drive the evolution of the US Biological Select Agent, Rathayibacter toxicus.</title>
        <authorList>
            <person name="Davis E.W.II."/>
            <person name="Tabima J.F."/>
            <person name="Weisberg A.J."/>
            <person name="Dantas Lopes L."/>
            <person name="Wiseman M.S."/>
            <person name="Wiseman M.S."/>
            <person name="Pupko T."/>
            <person name="Belcher M.S."/>
            <person name="Sechler A.J."/>
            <person name="Tancos M.A."/>
            <person name="Schroeder B.K."/>
            <person name="Murray T.D."/>
            <person name="Luster D.G."/>
            <person name="Schneider W.L."/>
            <person name="Rogers E."/>
            <person name="Andreote F.D."/>
            <person name="Grunwald N.J."/>
            <person name="Putnam M.L."/>
            <person name="Chang J.H."/>
        </authorList>
    </citation>
    <scope>NUCLEOTIDE SEQUENCE [LARGE SCALE GENOMIC DNA]</scope>
    <source>
        <strain evidence="2 3">DSM 15932</strain>
    </source>
</reference>
<dbReference type="PANTHER" id="PTHR43539">
    <property type="entry name" value="FLAVIN-BINDING MONOOXYGENASE-LIKE PROTEIN (AFU_ORTHOLOGUE AFUA_4G09220)"/>
    <property type="match status" value="1"/>
</dbReference>
<sequence>MGSTVDSALDPRPVVVVGAGQAGLSVAYYLRRLGLRPGVDFVVLDRGPRAGGAWQFRWEALRLGSAHRVHDLPGMDRLGLSFATADRRRPARDVVTEYYEAYESAYELAVRRPVAVRGVSSATIGDRTAPLVVETDAGSERARILVNATGTWGSPFLPYYPGRERFEGVQIDTTEYLRAADFAGQQVIVVGGGTSAIGFLLELERVARSLTWATRRPVVYRDGEQLALESAVEAVAEQDRAARAGRALPSIVGGTGVQRTRRVVAGIERGVLHERGMFSSIEPHGVRWPDGSYTRADAIIWATGFRPELRHLAPLGLREREGGVAVEDGASLTDPRVFFAGYGPTASTIGANRSGRRIARAVVARLS</sequence>
<dbReference type="GO" id="GO:0050660">
    <property type="term" value="F:flavin adenine dinucleotide binding"/>
    <property type="evidence" value="ECO:0007669"/>
    <property type="project" value="TreeGrafter"/>
</dbReference>
<protein>
    <submittedName>
        <fullName evidence="2">Pyridine nucleotide-disulfide oxidoreductase</fullName>
    </submittedName>
</protein>
<evidence type="ECO:0000313" key="3">
    <source>
        <dbReference type="Proteomes" id="UP000285317"/>
    </source>
</evidence>
<dbReference type="GO" id="GO:0004497">
    <property type="term" value="F:monooxygenase activity"/>
    <property type="evidence" value="ECO:0007669"/>
    <property type="project" value="TreeGrafter"/>
</dbReference>
<dbReference type="KEGG" id="rfs:C1I64_14850"/>
<name>A0A3T0T3Q1_9MICO</name>
<keyword evidence="1" id="KW-0560">Oxidoreductase</keyword>
<evidence type="ECO:0000256" key="1">
    <source>
        <dbReference type="ARBA" id="ARBA00023002"/>
    </source>
</evidence>
<dbReference type="InterPro" id="IPR050982">
    <property type="entry name" value="Auxin_biosynth/cation_transpt"/>
</dbReference>
<dbReference type="Pfam" id="PF13738">
    <property type="entry name" value="Pyr_redox_3"/>
    <property type="match status" value="1"/>
</dbReference>
<accession>A0A3T0T3Q1</accession>